<dbReference type="GO" id="GO:0005814">
    <property type="term" value="C:centriole"/>
    <property type="evidence" value="ECO:0000318"/>
    <property type="project" value="GO_Central"/>
</dbReference>
<dbReference type="GO" id="GO:0005813">
    <property type="term" value="C:centrosome"/>
    <property type="evidence" value="ECO:0007669"/>
    <property type="project" value="Ensembl"/>
</dbReference>
<dbReference type="GO" id="GO:0036064">
    <property type="term" value="C:ciliary basal body"/>
    <property type="evidence" value="ECO:0007669"/>
    <property type="project" value="Ensembl"/>
</dbReference>
<dbReference type="GO" id="GO:1905515">
    <property type="term" value="P:non-motile cilium assembly"/>
    <property type="evidence" value="ECO:0007669"/>
    <property type="project" value="Ensembl"/>
</dbReference>
<dbReference type="PaxDb" id="9598-ENSPTRP00000018484"/>
<evidence type="ECO:0000256" key="1">
    <source>
        <dbReference type="SAM" id="Coils"/>
    </source>
</evidence>
<evidence type="ECO:0000256" key="2">
    <source>
        <dbReference type="SAM" id="MobiDB-lite"/>
    </source>
</evidence>
<dbReference type="FunCoup" id="H2QFZ4">
    <property type="interactions" value="1043"/>
</dbReference>
<dbReference type="InParanoid" id="H2QFZ4"/>
<feature type="compositionally biased region" description="Pro residues" evidence="2">
    <location>
        <begin position="34"/>
        <end position="45"/>
    </location>
</feature>
<dbReference type="GO" id="GO:0000922">
    <property type="term" value="C:spindle pole"/>
    <property type="evidence" value="ECO:0007669"/>
    <property type="project" value="Ensembl"/>
</dbReference>
<feature type="coiled-coil region" evidence="1">
    <location>
        <begin position="240"/>
        <end position="328"/>
    </location>
</feature>
<dbReference type="Ensembl" id="ENSPTRT00000019985.5">
    <property type="protein sequence ID" value="ENSPTRP00000018484.5"/>
    <property type="gene ID" value="ENSPTRG00000010797.5"/>
</dbReference>
<dbReference type="eggNOG" id="ENOG502QWK8">
    <property type="taxonomic scope" value="Eukaryota"/>
</dbReference>
<proteinExistence type="predicted"/>
<reference evidence="3" key="2">
    <citation type="submission" date="2025-08" db="UniProtKB">
        <authorList>
            <consortium name="Ensembl"/>
        </authorList>
    </citation>
    <scope>IDENTIFICATION</scope>
</reference>
<dbReference type="GO" id="GO:0097539">
    <property type="term" value="C:ciliary transition fiber"/>
    <property type="evidence" value="ECO:0000318"/>
    <property type="project" value="GO_Central"/>
</dbReference>
<feature type="coiled-coil region" evidence="1">
    <location>
        <begin position="434"/>
        <end position="632"/>
    </location>
</feature>
<dbReference type="EMBL" id="AACZ04019773">
    <property type="status" value="NOT_ANNOTATED_CDS"/>
    <property type="molecule type" value="Genomic_DNA"/>
</dbReference>
<dbReference type="EMBL" id="AC183276">
    <property type="status" value="NOT_ANNOTATED_CDS"/>
    <property type="molecule type" value="Genomic_DNA"/>
</dbReference>
<evidence type="ECO:0000313" key="5">
    <source>
        <dbReference type="VGNC" id="VGNC:2580"/>
    </source>
</evidence>
<feature type="region of interest" description="Disordered" evidence="2">
    <location>
        <begin position="28"/>
        <end position="49"/>
    </location>
</feature>
<dbReference type="GO" id="GO:0031514">
    <property type="term" value="C:motile cilium"/>
    <property type="evidence" value="ECO:0007669"/>
    <property type="project" value="Ensembl"/>
</dbReference>
<dbReference type="OMA" id="ENQQMRE"/>
<feature type="compositionally biased region" description="Basic and acidic residues" evidence="2">
    <location>
        <begin position="139"/>
        <end position="155"/>
    </location>
</feature>
<evidence type="ECO:0000313" key="4">
    <source>
        <dbReference type="Proteomes" id="UP000002277"/>
    </source>
</evidence>
<dbReference type="InterPro" id="IPR033545">
    <property type="entry name" value="CEP89"/>
</dbReference>
<reference evidence="3" key="3">
    <citation type="submission" date="2025-09" db="UniProtKB">
        <authorList>
            <consortium name="Ensembl"/>
        </authorList>
    </citation>
    <scope>IDENTIFICATION</scope>
</reference>
<accession>H2QFZ4</accession>
<sequence length="784" mass="89700">MLLGFRRGRRSHFKHIIHGLLPAASVAPKAAVPRTPPPRSPNPSPERPRSALAAAILATTLTGRTVAIPQPRQRSRSESDVSSVEQDSFIEPYATTSQLRPRPNWQSEMGRRSSLPSFETLDYGDEEDIETQLSSSGKELGDVSAREDRGGHSDDLYAVPHRNQVPLLHEVDSEDDENISHQDGFPGSPPTPQRTQQKAGKHPVLNLKDEKPPLCEKPPPSPDITGRVRQRYTEITREKFEALKEENMDLNNMNQSLTLELNTMKQAMKELQLNLKGMEKEKRKLKEAEKASSQEVAAPELLYLRKQAQELVDENDGLKMTVHRLNVELSRYQTKFRHLSKEESLNIEGLPSKGPIPPWLLDIKYLSPLLLAYEDMMKEKDELNATLKEEMRMFRMRVQEVVKENEELHQELNKSSAVTSEEWRQLQTQAKLVLEENKLLLEQLEIQQRKAKDSHQERLQEVSKLTKQLMLLEAKTQGQEKELAENREQLEILRAKCQELKTHSDGKIAVEVHKSIVNELKSQLQKEEEKERAEMEELMEKLTVLQAQKKSLLLEKNSLTEQNKALEAELERAQKINRKSQKKIEVLKKQVEKAMGNEMSAHQYLANLVGLAENITQERDSLMCLAKCLESEKDGVLNKVIKSNIRLGKLEEKVKGYKKQAALKLGDISHRLLEQQEDFAGKTAQYRQEMRHLHQVLKDKQEVLDQALQQNREMEGELEVIWESTFRENRRIRELLQDTLTRTGVQDNPRALVAPSLNGVSQADLLDGCDVCSYDLKTLAPTCQ</sequence>
<organism evidence="3 4">
    <name type="scientific">Pan troglodytes</name>
    <name type="common">Chimpanzee</name>
    <dbReference type="NCBI Taxonomy" id="9598"/>
    <lineage>
        <taxon>Eukaryota</taxon>
        <taxon>Metazoa</taxon>
        <taxon>Chordata</taxon>
        <taxon>Craniata</taxon>
        <taxon>Vertebrata</taxon>
        <taxon>Euteleostomi</taxon>
        <taxon>Mammalia</taxon>
        <taxon>Eutheria</taxon>
        <taxon>Euarchontoglires</taxon>
        <taxon>Primates</taxon>
        <taxon>Haplorrhini</taxon>
        <taxon>Catarrhini</taxon>
        <taxon>Hominidae</taxon>
        <taxon>Pan</taxon>
    </lineage>
</organism>
<name>H2QFZ4_PANTR</name>
<evidence type="ECO:0000313" key="3">
    <source>
        <dbReference type="Ensembl" id="ENSPTRP00000018484.5"/>
    </source>
</evidence>
<dbReference type="GeneTree" id="ENSGT00390000018876"/>
<dbReference type="VGNC" id="VGNC:2580">
    <property type="gene designation" value="CEP89"/>
</dbReference>
<dbReference type="GO" id="GO:0060271">
    <property type="term" value="P:cilium assembly"/>
    <property type="evidence" value="ECO:0000318"/>
    <property type="project" value="GO_Central"/>
</dbReference>
<dbReference type="GO" id="GO:0005758">
    <property type="term" value="C:mitochondrial intermembrane space"/>
    <property type="evidence" value="ECO:0007669"/>
    <property type="project" value="Ensembl"/>
</dbReference>
<dbReference type="PANTHER" id="PTHR36170">
    <property type="entry name" value="CENTROSOMAL PROTEIN OF 89 KDA"/>
    <property type="match status" value="1"/>
</dbReference>
<dbReference type="GO" id="GO:0033617">
    <property type="term" value="P:mitochondrial respiratory chain complex IV assembly"/>
    <property type="evidence" value="ECO:0007669"/>
    <property type="project" value="Ensembl"/>
</dbReference>
<dbReference type="HOGENOM" id="CLU_023281_0_0_1"/>
<feature type="compositionally biased region" description="Polar residues" evidence="2">
    <location>
        <begin position="94"/>
        <end position="107"/>
    </location>
</feature>
<dbReference type="Bgee" id="ENSPTRG00000010797">
    <property type="expression patterns" value="Expressed in fibroblast and 21 other cell types or tissues"/>
</dbReference>
<dbReference type="GO" id="GO:0005829">
    <property type="term" value="C:cytosol"/>
    <property type="evidence" value="ECO:0007669"/>
    <property type="project" value="Ensembl"/>
</dbReference>
<protein>
    <submittedName>
        <fullName evidence="3">Centrosomal protein 89</fullName>
    </submittedName>
</protein>
<gene>
    <name evidence="3 5" type="primary">CEP89</name>
</gene>
<dbReference type="GO" id="GO:0097730">
    <property type="term" value="C:non-motile cilium"/>
    <property type="evidence" value="ECO:0007669"/>
    <property type="project" value="Ensembl"/>
</dbReference>
<feature type="region of interest" description="Disordered" evidence="2">
    <location>
        <begin position="62"/>
        <end position="161"/>
    </location>
</feature>
<dbReference type="PANTHER" id="PTHR36170:SF1">
    <property type="entry name" value="CENTROSOMAL PROTEIN OF 89 KDA"/>
    <property type="match status" value="1"/>
</dbReference>
<dbReference type="GO" id="GO:0007268">
    <property type="term" value="P:chemical synaptic transmission"/>
    <property type="evidence" value="ECO:0007669"/>
    <property type="project" value="InterPro"/>
</dbReference>
<dbReference type="GO" id="GO:0007005">
    <property type="term" value="P:mitochondrion organization"/>
    <property type="evidence" value="ECO:0000318"/>
    <property type="project" value="GO_Central"/>
</dbReference>
<keyword evidence="1" id="KW-0175">Coiled coil</keyword>
<dbReference type="GO" id="GO:0045202">
    <property type="term" value="C:synapse"/>
    <property type="evidence" value="ECO:0007669"/>
    <property type="project" value="GOC"/>
</dbReference>
<keyword evidence="4" id="KW-1185">Reference proteome</keyword>
<dbReference type="Proteomes" id="UP000002277">
    <property type="component" value="Chromosome 19"/>
</dbReference>
<feature type="region of interest" description="Disordered" evidence="2">
    <location>
        <begin position="174"/>
        <end position="226"/>
    </location>
</feature>
<reference evidence="3 4" key="1">
    <citation type="journal article" date="2005" name="Nature">
        <title>Initial sequence of the chimpanzee genome and comparison with the human genome.</title>
        <authorList>
            <consortium name="Chimpanzee sequencing and analysis consortium"/>
        </authorList>
    </citation>
    <scope>NUCLEOTIDE SEQUENCE [LARGE SCALE GENOMIC DNA]</scope>
</reference>
<dbReference type="AlphaFoldDB" id="H2QFZ4"/>
<dbReference type="GO" id="GO:0016604">
    <property type="term" value="C:nuclear body"/>
    <property type="evidence" value="ECO:0007669"/>
    <property type="project" value="Ensembl"/>
</dbReference>